<keyword evidence="2" id="KW-1185">Reference proteome</keyword>
<accession>A0ACB9S3V9</accession>
<reference evidence="2" key="1">
    <citation type="journal article" date="2023" name="Front. Plant Sci.">
        <title>Chromosomal-level genome assembly of Melastoma candidum provides insights into trichome evolution.</title>
        <authorList>
            <person name="Zhong Y."/>
            <person name="Wu W."/>
            <person name="Sun C."/>
            <person name="Zou P."/>
            <person name="Liu Y."/>
            <person name="Dai S."/>
            <person name="Zhou R."/>
        </authorList>
    </citation>
    <scope>NUCLEOTIDE SEQUENCE [LARGE SCALE GENOMIC DNA]</scope>
</reference>
<gene>
    <name evidence="1" type="ORF">MLD38_003845</name>
</gene>
<dbReference type="Proteomes" id="UP001057402">
    <property type="component" value="Chromosome 2"/>
</dbReference>
<dbReference type="EMBL" id="CM042881">
    <property type="protein sequence ID" value="KAI4385855.1"/>
    <property type="molecule type" value="Genomic_DNA"/>
</dbReference>
<name>A0ACB9S3V9_9MYRT</name>
<protein>
    <submittedName>
        <fullName evidence="1">Uncharacterized protein</fullName>
    </submittedName>
</protein>
<sequence length="96" mass="10578">MRGENNCGVDLDKNGSSNIGNFPAKPSPTKGNKTCLISLTKCPLLSDHQNNKRWGAAQEETGMMRTRSPICPADGRLQFGQFTLLHGVKWLLSYNN</sequence>
<evidence type="ECO:0000313" key="1">
    <source>
        <dbReference type="EMBL" id="KAI4385855.1"/>
    </source>
</evidence>
<organism evidence="1 2">
    <name type="scientific">Melastoma candidum</name>
    <dbReference type="NCBI Taxonomy" id="119954"/>
    <lineage>
        <taxon>Eukaryota</taxon>
        <taxon>Viridiplantae</taxon>
        <taxon>Streptophyta</taxon>
        <taxon>Embryophyta</taxon>
        <taxon>Tracheophyta</taxon>
        <taxon>Spermatophyta</taxon>
        <taxon>Magnoliopsida</taxon>
        <taxon>eudicotyledons</taxon>
        <taxon>Gunneridae</taxon>
        <taxon>Pentapetalae</taxon>
        <taxon>rosids</taxon>
        <taxon>malvids</taxon>
        <taxon>Myrtales</taxon>
        <taxon>Melastomataceae</taxon>
        <taxon>Melastomatoideae</taxon>
        <taxon>Melastomateae</taxon>
        <taxon>Melastoma</taxon>
    </lineage>
</organism>
<comment type="caution">
    <text evidence="1">The sequence shown here is derived from an EMBL/GenBank/DDBJ whole genome shotgun (WGS) entry which is preliminary data.</text>
</comment>
<proteinExistence type="predicted"/>
<evidence type="ECO:0000313" key="2">
    <source>
        <dbReference type="Proteomes" id="UP001057402"/>
    </source>
</evidence>